<dbReference type="GO" id="GO:0046872">
    <property type="term" value="F:metal ion binding"/>
    <property type="evidence" value="ECO:0007669"/>
    <property type="project" value="UniProtKB-KW"/>
</dbReference>
<dbReference type="Gene3D" id="3.40.50.1000">
    <property type="entry name" value="HAD superfamily/HAD-like"/>
    <property type="match status" value="1"/>
</dbReference>
<dbReference type="EMBL" id="VKHT01000317">
    <property type="protein sequence ID" value="MBB0244802.1"/>
    <property type="molecule type" value="Genomic_DNA"/>
</dbReference>
<evidence type="ECO:0000256" key="1">
    <source>
        <dbReference type="ARBA" id="ARBA00009184"/>
    </source>
</evidence>
<dbReference type="Pfam" id="PF12710">
    <property type="entry name" value="HAD"/>
    <property type="match status" value="1"/>
</dbReference>
<dbReference type="SUPFAM" id="SSF56784">
    <property type="entry name" value="HAD-like"/>
    <property type="match status" value="1"/>
</dbReference>
<dbReference type="Proteomes" id="UP000538929">
    <property type="component" value="Unassembled WGS sequence"/>
</dbReference>
<protein>
    <submittedName>
        <fullName evidence="5">HAD-IB family hydrolase</fullName>
    </submittedName>
</protein>
<dbReference type="PANTHER" id="PTHR43344:SF13">
    <property type="entry name" value="PHOSPHATASE RV3661-RELATED"/>
    <property type="match status" value="1"/>
</dbReference>
<keyword evidence="4" id="KW-0460">Magnesium</keyword>
<dbReference type="InterPro" id="IPR006385">
    <property type="entry name" value="HAD_hydro_SerB1"/>
</dbReference>
<keyword evidence="2" id="KW-0479">Metal-binding</keyword>
<dbReference type="GO" id="GO:0016787">
    <property type="term" value="F:hydrolase activity"/>
    <property type="evidence" value="ECO:0007669"/>
    <property type="project" value="UniProtKB-KW"/>
</dbReference>
<sequence>MPAPPPTWWTCCVPRASVGETSTGSRGRAPGAGTSHRVSRVAFFDVDHTLTTVVGMFRFLEYRLALTGHPPGVFRDHMRHLEALRVTGAPRSETGSLYFSWYAGADREELLEQGEEWFRRELDNGGFFNPWTVRALEEHRNGGDVVVLVSGSFSPCLDPLARYLGADVVLCSCPEERAGRLTGRLSVQMLGPTKEQAMRHLLEGLRVSPARCVSYGDHESDLPMLRLTGEAVVVGGDPVLHAVGRTSGWKFLPATEAAPPLPLPVGARRIGGRR</sequence>
<evidence type="ECO:0000256" key="2">
    <source>
        <dbReference type="ARBA" id="ARBA00022723"/>
    </source>
</evidence>
<evidence type="ECO:0000256" key="4">
    <source>
        <dbReference type="ARBA" id="ARBA00022842"/>
    </source>
</evidence>
<dbReference type="InterPro" id="IPR050582">
    <property type="entry name" value="HAD-like_SerB"/>
</dbReference>
<dbReference type="Gene3D" id="1.20.1440.100">
    <property type="entry name" value="SG protein - dephosphorylation function"/>
    <property type="match status" value="1"/>
</dbReference>
<dbReference type="InterPro" id="IPR023214">
    <property type="entry name" value="HAD_sf"/>
</dbReference>
<evidence type="ECO:0000313" key="5">
    <source>
        <dbReference type="EMBL" id="MBB0244802.1"/>
    </source>
</evidence>
<dbReference type="PANTHER" id="PTHR43344">
    <property type="entry name" value="PHOSPHOSERINE PHOSPHATASE"/>
    <property type="match status" value="1"/>
</dbReference>
<gene>
    <name evidence="5" type="ORF">FNQ90_11965</name>
</gene>
<organism evidence="5 6">
    <name type="scientific">Streptomyces alkaliphilus</name>
    <dbReference type="NCBI Taxonomy" id="1472722"/>
    <lineage>
        <taxon>Bacteria</taxon>
        <taxon>Bacillati</taxon>
        <taxon>Actinomycetota</taxon>
        <taxon>Actinomycetes</taxon>
        <taxon>Kitasatosporales</taxon>
        <taxon>Streptomycetaceae</taxon>
        <taxon>Streptomyces</taxon>
    </lineage>
</organism>
<comment type="caution">
    <text evidence="5">The sequence shown here is derived from an EMBL/GenBank/DDBJ whole genome shotgun (WGS) entry which is preliminary data.</text>
</comment>
<accession>A0A7W3TDP9</accession>
<proteinExistence type="inferred from homology"/>
<keyword evidence="6" id="KW-1185">Reference proteome</keyword>
<dbReference type="InterPro" id="IPR036412">
    <property type="entry name" value="HAD-like_sf"/>
</dbReference>
<evidence type="ECO:0000313" key="6">
    <source>
        <dbReference type="Proteomes" id="UP000538929"/>
    </source>
</evidence>
<keyword evidence="3 5" id="KW-0378">Hydrolase</keyword>
<dbReference type="NCBIfam" id="TIGR01490">
    <property type="entry name" value="HAD-SF-IB-hyp1"/>
    <property type="match status" value="1"/>
</dbReference>
<reference evidence="6" key="1">
    <citation type="submission" date="2019-10" db="EMBL/GenBank/DDBJ databases">
        <title>Streptomyces sp. nov., a novel actinobacterium isolated from alkaline environment.</title>
        <authorList>
            <person name="Golinska P."/>
        </authorList>
    </citation>
    <scope>NUCLEOTIDE SEQUENCE [LARGE SCALE GENOMIC DNA]</scope>
    <source>
        <strain evidence="6">DSM 42118</strain>
    </source>
</reference>
<evidence type="ECO:0000256" key="3">
    <source>
        <dbReference type="ARBA" id="ARBA00022801"/>
    </source>
</evidence>
<name>A0A7W3TDP9_9ACTN</name>
<comment type="similarity">
    <text evidence="1">Belongs to the HAD-like hydrolase superfamily. SerB family.</text>
</comment>
<dbReference type="AlphaFoldDB" id="A0A7W3TDP9"/>
<dbReference type="NCBIfam" id="TIGR01488">
    <property type="entry name" value="HAD-SF-IB"/>
    <property type="match status" value="1"/>
</dbReference>